<feature type="transmembrane region" description="Helical" evidence="2">
    <location>
        <begin position="22"/>
        <end position="41"/>
    </location>
</feature>
<feature type="region of interest" description="Disordered" evidence="1">
    <location>
        <begin position="102"/>
        <end position="123"/>
    </location>
</feature>
<dbReference type="OrthoDB" id="288482at2"/>
<dbReference type="AlphaFoldDB" id="A0A2S8GA33"/>
<organism evidence="3 4">
    <name type="scientific">Blastopirellula marina</name>
    <dbReference type="NCBI Taxonomy" id="124"/>
    <lineage>
        <taxon>Bacteria</taxon>
        <taxon>Pseudomonadati</taxon>
        <taxon>Planctomycetota</taxon>
        <taxon>Planctomycetia</taxon>
        <taxon>Pirellulales</taxon>
        <taxon>Pirellulaceae</taxon>
        <taxon>Blastopirellula</taxon>
    </lineage>
</organism>
<evidence type="ECO:0000256" key="2">
    <source>
        <dbReference type="SAM" id="Phobius"/>
    </source>
</evidence>
<keyword evidence="2" id="KW-0472">Membrane</keyword>
<evidence type="ECO:0000313" key="3">
    <source>
        <dbReference type="EMBL" id="PQO41325.1"/>
    </source>
</evidence>
<accession>A0A2S8GA33</accession>
<reference evidence="3 4" key="1">
    <citation type="submission" date="2018-02" db="EMBL/GenBank/DDBJ databases">
        <title>Comparative genomes isolates from brazilian mangrove.</title>
        <authorList>
            <person name="Araujo J.E."/>
            <person name="Taketani R.G."/>
            <person name="Silva M.C.P."/>
            <person name="Loureco M.V."/>
            <person name="Andreote F.D."/>
        </authorList>
    </citation>
    <scope>NUCLEOTIDE SEQUENCE [LARGE SCALE GENOMIC DNA]</scope>
    <source>
        <strain evidence="3 4">Nap-Phe MGV</strain>
    </source>
</reference>
<gene>
    <name evidence="3" type="ORF">C5Y93_29865</name>
</gene>
<dbReference type="EMBL" id="PUHZ01000026">
    <property type="protein sequence ID" value="PQO41325.1"/>
    <property type="molecule type" value="Genomic_DNA"/>
</dbReference>
<sequence length="123" mass="13215">MSQNSSEPEQVKRNWWSLAGKIAIYSFFMFCGGTLFAAQYVPEVANALSFLLPEEPTQSCPAVKNNRYYGSHVGTSSCCSQQPSCCPGPACPSEMALAGVEPTEEPTNQLAVAEQPPIPPVVD</sequence>
<evidence type="ECO:0000313" key="4">
    <source>
        <dbReference type="Proteomes" id="UP000237819"/>
    </source>
</evidence>
<name>A0A2S8GA33_9BACT</name>
<dbReference type="RefSeq" id="WP_105339149.1">
    <property type="nucleotide sequence ID" value="NZ_PUHZ01000026.1"/>
</dbReference>
<proteinExistence type="predicted"/>
<comment type="caution">
    <text evidence="3">The sequence shown here is derived from an EMBL/GenBank/DDBJ whole genome shotgun (WGS) entry which is preliminary data.</text>
</comment>
<keyword evidence="2" id="KW-0812">Transmembrane</keyword>
<evidence type="ECO:0000256" key="1">
    <source>
        <dbReference type="SAM" id="MobiDB-lite"/>
    </source>
</evidence>
<protein>
    <submittedName>
        <fullName evidence="3">Uncharacterized protein</fullName>
    </submittedName>
</protein>
<dbReference type="Proteomes" id="UP000237819">
    <property type="component" value="Unassembled WGS sequence"/>
</dbReference>
<keyword evidence="2" id="KW-1133">Transmembrane helix</keyword>